<name>A0A1Q5PSR9_9ACTO</name>
<reference evidence="3" key="1">
    <citation type="submission" date="2016-11" db="EMBL/GenBank/DDBJ databases">
        <title>Actinomyces gypaetusis sp. nov. isolated from Gypaetus barbatus in Qinghai Tibet Plateau China.</title>
        <authorList>
            <person name="Meng X."/>
        </authorList>
    </citation>
    <scope>NUCLEOTIDE SEQUENCE [LARGE SCALE GENOMIC DNA]</scope>
    <source>
        <strain evidence="3">DSM 15383</strain>
    </source>
</reference>
<dbReference type="EMBL" id="MPDM01000001">
    <property type="protein sequence ID" value="OKL50606.1"/>
    <property type="molecule type" value="Genomic_DNA"/>
</dbReference>
<comment type="caution">
    <text evidence="2">The sequence shown here is derived from an EMBL/GenBank/DDBJ whole genome shotgun (WGS) entry which is preliminary data.</text>
</comment>
<dbReference type="InterPro" id="IPR029058">
    <property type="entry name" value="AB_hydrolase_fold"/>
</dbReference>
<sequence>MSKASETVVLVGGLAVFGPFWEPSLAPLQTSGRRFVVAERTAIRRFFAEDAAPAQATSPAQSQSSAQSDQVLWADWETEVSALGKLVSELADESGPVILVGHSMGGFLAEAVARTHPAEVAQLILLEASLPAPTDWPLPLFWLPRVLSLKPVSAIIKHFLYRWLSRYDYPPEVSERIARIYLSRPGVTQICAEFSEFNHWARELQSLCQKFPLQVPVTAQVSLGANYPISRADRIWVDQWRSHLRGLETSIPPRLVLWPRATHMVMASVPEALRELLSR</sequence>
<dbReference type="Gene3D" id="3.40.50.1820">
    <property type="entry name" value="alpha/beta hydrolase"/>
    <property type="match status" value="1"/>
</dbReference>
<accession>A0A1Q5PSR9</accession>
<proteinExistence type="predicted"/>
<dbReference type="OrthoDB" id="7185741at2"/>
<evidence type="ECO:0000313" key="2">
    <source>
        <dbReference type="EMBL" id="OKL50606.1"/>
    </source>
</evidence>
<feature type="domain" description="AB hydrolase-1" evidence="1">
    <location>
        <begin position="8"/>
        <end position="275"/>
    </location>
</feature>
<dbReference type="RefSeq" id="WP_075360843.1">
    <property type="nucleotide sequence ID" value="NZ_MPDM01000001.1"/>
</dbReference>
<evidence type="ECO:0000259" key="1">
    <source>
        <dbReference type="Pfam" id="PF12697"/>
    </source>
</evidence>
<organism evidence="2 3">
    <name type="scientific">Boudabousia marimammalium</name>
    <dbReference type="NCBI Taxonomy" id="156892"/>
    <lineage>
        <taxon>Bacteria</taxon>
        <taxon>Bacillati</taxon>
        <taxon>Actinomycetota</taxon>
        <taxon>Actinomycetes</taxon>
        <taxon>Actinomycetales</taxon>
        <taxon>Actinomycetaceae</taxon>
        <taxon>Boudabousia</taxon>
    </lineage>
</organism>
<dbReference type="STRING" id="156892.BM477_01215"/>
<dbReference type="InterPro" id="IPR000073">
    <property type="entry name" value="AB_hydrolase_1"/>
</dbReference>
<dbReference type="AlphaFoldDB" id="A0A1Q5PSR9"/>
<protein>
    <recommendedName>
        <fullName evidence="1">AB hydrolase-1 domain-containing protein</fullName>
    </recommendedName>
</protein>
<dbReference type="GO" id="GO:0003824">
    <property type="term" value="F:catalytic activity"/>
    <property type="evidence" value="ECO:0007669"/>
    <property type="project" value="UniProtKB-ARBA"/>
</dbReference>
<evidence type="ECO:0000313" key="3">
    <source>
        <dbReference type="Proteomes" id="UP000186465"/>
    </source>
</evidence>
<dbReference type="Pfam" id="PF12697">
    <property type="entry name" value="Abhydrolase_6"/>
    <property type="match status" value="1"/>
</dbReference>
<dbReference type="SUPFAM" id="SSF53474">
    <property type="entry name" value="alpha/beta-Hydrolases"/>
    <property type="match status" value="1"/>
</dbReference>
<gene>
    <name evidence="2" type="ORF">BM477_01215</name>
</gene>
<keyword evidence="3" id="KW-1185">Reference proteome</keyword>
<dbReference type="Proteomes" id="UP000186465">
    <property type="component" value="Unassembled WGS sequence"/>
</dbReference>